<organism evidence="1 2">
    <name type="scientific">Salmonella enterica I</name>
    <dbReference type="NCBI Taxonomy" id="59201"/>
    <lineage>
        <taxon>Bacteria</taxon>
        <taxon>Pseudomonadati</taxon>
        <taxon>Pseudomonadota</taxon>
        <taxon>Gammaproteobacteria</taxon>
        <taxon>Enterobacterales</taxon>
        <taxon>Enterobacteriaceae</taxon>
        <taxon>Salmonella</taxon>
    </lineage>
</organism>
<reference evidence="1 2" key="1">
    <citation type="submission" date="2018-06" db="EMBL/GenBank/DDBJ databases">
        <authorList>
            <consortium name="Pathogen Informatics"/>
            <person name="Doyle S."/>
        </authorList>
    </citation>
    <scope>NUCLEOTIDE SEQUENCE [LARGE SCALE GENOMIC DNA]</scope>
    <source>
        <strain evidence="1 2">NCTC5798</strain>
    </source>
</reference>
<evidence type="ECO:0000313" key="1">
    <source>
        <dbReference type="EMBL" id="SUG70750.1"/>
    </source>
</evidence>
<evidence type="ECO:0000313" key="2">
    <source>
        <dbReference type="Proteomes" id="UP000255534"/>
    </source>
</evidence>
<accession>A0A379UR64</accession>
<proteinExistence type="predicted"/>
<dbReference type="AlphaFoldDB" id="A0A379UR64"/>
<dbReference type="EMBL" id="UGXK01000001">
    <property type="protein sequence ID" value="SUG70750.1"/>
    <property type="molecule type" value="Genomic_DNA"/>
</dbReference>
<gene>
    <name evidence="1" type="ORF">NCTC5798_01874</name>
</gene>
<name>A0A379UR64_SALET</name>
<protein>
    <submittedName>
        <fullName evidence="1">Uncharacterized protein</fullName>
    </submittedName>
</protein>
<dbReference type="Proteomes" id="UP000255534">
    <property type="component" value="Unassembled WGS sequence"/>
</dbReference>
<sequence length="103" mass="11684">MTDRYIVSPASQRALARQRNVSNVSNQPLPLLAQKPIDKFLRLPRGFSSGNHIYINSVRIFSIANIFDGRLDAIHRQQAQIRAMVKLRSIIAEGIPQSIALFW</sequence>